<dbReference type="Gene3D" id="1.20.1270.350">
    <property type="entry name" value="Dedicator of cytokinesis N-terminal subdomain"/>
    <property type="match status" value="1"/>
</dbReference>
<evidence type="ECO:0000256" key="2">
    <source>
        <dbReference type="PROSITE-ProRule" id="PRU00192"/>
    </source>
</evidence>
<dbReference type="SMART" id="SM00326">
    <property type="entry name" value="SH3"/>
    <property type="match status" value="1"/>
</dbReference>
<evidence type="ECO:0000259" key="3">
    <source>
        <dbReference type="PROSITE" id="PS50002"/>
    </source>
</evidence>
<evidence type="ECO:0000256" key="1">
    <source>
        <dbReference type="ARBA" id="ARBA00022443"/>
    </source>
</evidence>
<dbReference type="AlphaFoldDB" id="A0A9Q0RA15"/>
<dbReference type="InterPro" id="IPR001452">
    <property type="entry name" value="SH3_domain"/>
</dbReference>
<dbReference type="SUPFAM" id="SSF50044">
    <property type="entry name" value="SH3-domain"/>
    <property type="match status" value="1"/>
</dbReference>
<dbReference type="GO" id="GO:0005085">
    <property type="term" value="F:guanyl-nucleotide exchange factor activity"/>
    <property type="evidence" value="ECO:0007669"/>
    <property type="project" value="InterPro"/>
</dbReference>
<dbReference type="InterPro" id="IPR026791">
    <property type="entry name" value="DOCK"/>
</dbReference>
<keyword evidence="1 2" id="KW-0728">SH3 domain</keyword>
<dbReference type="GO" id="GO:0005886">
    <property type="term" value="C:plasma membrane"/>
    <property type="evidence" value="ECO:0007669"/>
    <property type="project" value="TreeGrafter"/>
</dbReference>
<dbReference type="OrthoDB" id="2163411at2759"/>
<reference evidence="4" key="1">
    <citation type="submission" date="2022-10" db="EMBL/GenBank/DDBJ databases">
        <title>Novel sulphate-reducing endosymbionts in the free-living metamonad Anaeramoeba.</title>
        <authorList>
            <person name="Jerlstrom-Hultqvist J."/>
            <person name="Cepicka I."/>
            <person name="Gallot-Lavallee L."/>
            <person name="Salas-Leiva D."/>
            <person name="Curtis B.A."/>
            <person name="Zahonova K."/>
            <person name="Pipaliya S."/>
            <person name="Dacks J."/>
            <person name="Roger A.J."/>
        </authorList>
    </citation>
    <scope>NUCLEOTIDE SEQUENCE</scope>
    <source>
        <strain evidence="4">BMAN</strain>
    </source>
</reference>
<name>A0A9Q0RA15_ANAIG</name>
<dbReference type="Pfam" id="PF16172">
    <property type="entry name" value="DOCK_N"/>
    <property type="match status" value="2"/>
</dbReference>
<organism evidence="4 5">
    <name type="scientific">Anaeramoeba ignava</name>
    <name type="common">Anaerobic marine amoeba</name>
    <dbReference type="NCBI Taxonomy" id="1746090"/>
    <lineage>
        <taxon>Eukaryota</taxon>
        <taxon>Metamonada</taxon>
        <taxon>Anaeramoebidae</taxon>
        <taxon>Anaeramoeba</taxon>
    </lineage>
</organism>
<comment type="caution">
    <text evidence="4">The sequence shown here is derived from an EMBL/GenBank/DDBJ whole genome shotgun (WGS) entry which is preliminary data.</text>
</comment>
<dbReference type="GO" id="GO:0007264">
    <property type="term" value="P:small GTPase-mediated signal transduction"/>
    <property type="evidence" value="ECO:0007669"/>
    <property type="project" value="InterPro"/>
</dbReference>
<dbReference type="PANTHER" id="PTHR45653">
    <property type="entry name" value="DEDICATOR OF CYTOKINESIS"/>
    <property type="match status" value="1"/>
</dbReference>
<sequence>MTNTWKPIRKCAVALYQFSPTAQEQIPLEFGELIETSEEIAGWIRGRSLMTERIGIFPSNHVKIISDDIPSKKILMNSVFHPYIEADPIVIEIDNILLEWAESFHDFFIKKDFINLNFIQQKIRQLLSLRRTIINTSLSREVKISLKKKIITIISQGNELTGVNEQPRNSKGHLATEDNTKINKLFKLYKQMSQEEITKKEIQKLEEDCQLLLRLDEITKSDRENLYISCDIVRYSEIANQTKTKIQNKSDGQLFRRPYACCVLALSNDLLQTCSGKLMDFVADVFTPNQESFFRNIQELIISNDPKVEKKVGSRIAIQLSAHFGKLNEVLKKHTALLSIQQTLKMKLP</sequence>
<gene>
    <name evidence="4" type="ORF">M0811_01672</name>
</gene>
<dbReference type="GO" id="GO:0031267">
    <property type="term" value="F:small GTPase binding"/>
    <property type="evidence" value="ECO:0007669"/>
    <property type="project" value="TreeGrafter"/>
</dbReference>
<evidence type="ECO:0000313" key="5">
    <source>
        <dbReference type="Proteomes" id="UP001149090"/>
    </source>
</evidence>
<feature type="domain" description="SH3" evidence="3">
    <location>
        <begin position="7"/>
        <end position="67"/>
    </location>
</feature>
<dbReference type="InterPro" id="IPR036028">
    <property type="entry name" value="SH3-like_dom_sf"/>
</dbReference>
<dbReference type="PANTHER" id="PTHR45653:SF10">
    <property type="entry name" value="MYOBLAST CITY, ISOFORM B"/>
    <property type="match status" value="1"/>
</dbReference>
<dbReference type="PROSITE" id="PS50002">
    <property type="entry name" value="SH3"/>
    <property type="match status" value="1"/>
</dbReference>
<dbReference type="GO" id="GO:0005737">
    <property type="term" value="C:cytoplasm"/>
    <property type="evidence" value="ECO:0007669"/>
    <property type="project" value="TreeGrafter"/>
</dbReference>
<dbReference type="InterPro" id="IPR042455">
    <property type="entry name" value="DOCK_N_sub1"/>
</dbReference>
<dbReference type="EMBL" id="JAPDFW010000081">
    <property type="protein sequence ID" value="KAJ5072657.1"/>
    <property type="molecule type" value="Genomic_DNA"/>
</dbReference>
<proteinExistence type="predicted"/>
<keyword evidence="5" id="KW-1185">Reference proteome</keyword>
<accession>A0A9Q0RA15</accession>
<dbReference type="Gene3D" id="2.30.30.40">
    <property type="entry name" value="SH3 Domains"/>
    <property type="match status" value="1"/>
</dbReference>
<evidence type="ECO:0000313" key="4">
    <source>
        <dbReference type="EMBL" id="KAJ5072657.1"/>
    </source>
</evidence>
<dbReference type="InterPro" id="IPR032376">
    <property type="entry name" value="DOCK_N"/>
</dbReference>
<dbReference type="Proteomes" id="UP001149090">
    <property type="component" value="Unassembled WGS sequence"/>
</dbReference>
<protein>
    <submittedName>
        <fullName evidence="4">Dedicator of cytokinesis</fullName>
    </submittedName>
</protein>